<organism evidence="1 2">
    <name type="scientific">Yinghuangia aomiensis</name>
    <dbReference type="NCBI Taxonomy" id="676205"/>
    <lineage>
        <taxon>Bacteria</taxon>
        <taxon>Bacillati</taxon>
        <taxon>Actinomycetota</taxon>
        <taxon>Actinomycetes</taxon>
        <taxon>Kitasatosporales</taxon>
        <taxon>Streptomycetaceae</taxon>
        <taxon>Yinghuangia</taxon>
    </lineage>
</organism>
<keyword evidence="2" id="KW-1185">Reference proteome</keyword>
<dbReference type="Proteomes" id="UP001500466">
    <property type="component" value="Unassembled WGS sequence"/>
</dbReference>
<proteinExistence type="predicted"/>
<accession>A0ABP9H9V7</accession>
<comment type="caution">
    <text evidence="1">The sequence shown here is derived from an EMBL/GenBank/DDBJ whole genome shotgun (WGS) entry which is preliminary data.</text>
</comment>
<dbReference type="RefSeq" id="WP_345676109.1">
    <property type="nucleotide sequence ID" value="NZ_BAABHS010000010.1"/>
</dbReference>
<sequence length="42" mass="5127">MLRRILQRVLPSRLARMVTNPGRAIQREAEDQIVRQVRRRMR</sequence>
<reference evidence="2" key="1">
    <citation type="journal article" date="2019" name="Int. J. Syst. Evol. Microbiol.">
        <title>The Global Catalogue of Microorganisms (GCM) 10K type strain sequencing project: providing services to taxonomists for standard genome sequencing and annotation.</title>
        <authorList>
            <consortium name="The Broad Institute Genomics Platform"/>
            <consortium name="The Broad Institute Genome Sequencing Center for Infectious Disease"/>
            <person name="Wu L."/>
            <person name="Ma J."/>
        </authorList>
    </citation>
    <scope>NUCLEOTIDE SEQUENCE [LARGE SCALE GENOMIC DNA]</scope>
    <source>
        <strain evidence="2">JCM 17986</strain>
    </source>
</reference>
<evidence type="ECO:0000313" key="1">
    <source>
        <dbReference type="EMBL" id="GAA4965062.1"/>
    </source>
</evidence>
<gene>
    <name evidence="1" type="ORF">GCM10023205_31620</name>
</gene>
<evidence type="ECO:0000313" key="2">
    <source>
        <dbReference type="Proteomes" id="UP001500466"/>
    </source>
</evidence>
<protein>
    <submittedName>
        <fullName evidence="1">Uncharacterized protein</fullName>
    </submittedName>
</protein>
<dbReference type="EMBL" id="BAABHS010000010">
    <property type="protein sequence ID" value="GAA4965062.1"/>
    <property type="molecule type" value="Genomic_DNA"/>
</dbReference>
<name>A0ABP9H9V7_9ACTN</name>